<accession>A0A165DYN4</accession>
<dbReference type="RefSeq" id="XP_040763637.1">
    <property type="nucleotide sequence ID" value="XM_040906447.1"/>
</dbReference>
<evidence type="ECO:0000313" key="7">
    <source>
        <dbReference type="Proteomes" id="UP000076871"/>
    </source>
</evidence>
<evidence type="ECO:0000256" key="5">
    <source>
        <dbReference type="SAM" id="Phobius"/>
    </source>
</evidence>
<dbReference type="Proteomes" id="UP000076871">
    <property type="component" value="Unassembled WGS sequence"/>
</dbReference>
<gene>
    <name evidence="6" type="ORF">LAESUDRAFT_701306</name>
</gene>
<organism evidence="6 7">
    <name type="scientific">Laetiporus sulphureus 93-53</name>
    <dbReference type="NCBI Taxonomy" id="1314785"/>
    <lineage>
        <taxon>Eukaryota</taxon>
        <taxon>Fungi</taxon>
        <taxon>Dikarya</taxon>
        <taxon>Basidiomycota</taxon>
        <taxon>Agaricomycotina</taxon>
        <taxon>Agaricomycetes</taxon>
        <taxon>Polyporales</taxon>
        <taxon>Laetiporus</taxon>
    </lineage>
</organism>
<protein>
    <submittedName>
        <fullName evidence="6">DUF423-domain-containing protein</fullName>
    </submittedName>
</protein>
<feature type="transmembrane region" description="Helical" evidence="5">
    <location>
        <begin position="21"/>
        <end position="43"/>
    </location>
</feature>
<feature type="transmembrane region" description="Helical" evidence="5">
    <location>
        <begin position="87"/>
        <end position="108"/>
    </location>
</feature>
<dbReference type="GO" id="GO:0016020">
    <property type="term" value="C:membrane"/>
    <property type="evidence" value="ECO:0007669"/>
    <property type="project" value="UniProtKB-SubCell"/>
</dbReference>
<reference evidence="6 7" key="1">
    <citation type="journal article" date="2016" name="Mol. Biol. Evol.">
        <title>Comparative Genomics of Early-Diverging Mushroom-Forming Fungi Provides Insights into the Origins of Lignocellulose Decay Capabilities.</title>
        <authorList>
            <person name="Nagy L.G."/>
            <person name="Riley R."/>
            <person name="Tritt A."/>
            <person name="Adam C."/>
            <person name="Daum C."/>
            <person name="Floudas D."/>
            <person name="Sun H."/>
            <person name="Yadav J.S."/>
            <person name="Pangilinan J."/>
            <person name="Larsson K.H."/>
            <person name="Matsuura K."/>
            <person name="Barry K."/>
            <person name="Labutti K."/>
            <person name="Kuo R."/>
            <person name="Ohm R.A."/>
            <person name="Bhattacharya S.S."/>
            <person name="Shirouzu T."/>
            <person name="Yoshinaga Y."/>
            <person name="Martin F.M."/>
            <person name="Grigoriev I.V."/>
            <person name="Hibbett D.S."/>
        </authorList>
    </citation>
    <scope>NUCLEOTIDE SEQUENCE [LARGE SCALE GENOMIC DNA]</scope>
    <source>
        <strain evidence="6 7">93-53</strain>
    </source>
</reference>
<keyword evidence="4 5" id="KW-0472">Membrane</keyword>
<keyword evidence="2 5" id="KW-0812">Transmembrane</keyword>
<proteinExistence type="predicted"/>
<dbReference type="EMBL" id="KV427627">
    <property type="protein sequence ID" value="KZT05897.1"/>
    <property type="molecule type" value="Genomic_DNA"/>
</dbReference>
<dbReference type="InParanoid" id="A0A165DYN4"/>
<evidence type="ECO:0000256" key="1">
    <source>
        <dbReference type="ARBA" id="ARBA00004141"/>
    </source>
</evidence>
<feature type="transmembrane region" description="Helical" evidence="5">
    <location>
        <begin position="55"/>
        <end position="75"/>
    </location>
</feature>
<evidence type="ECO:0000256" key="3">
    <source>
        <dbReference type="ARBA" id="ARBA00022989"/>
    </source>
</evidence>
<dbReference type="PANTHER" id="PTHR43461">
    <property type="entry name" value="TRANSMEMBRANE PROTEIN 256"/>
    <property type="match status" value="1"/>
</dbReference>
<dbReference type="OrthoDB" id="269173at2759"/>
<dbReference type="GeneID" id="63823476"/>
<comment type="subcellular location">
    <subcellularLocation>
        <location evidence="1">Membrane</location>
        <topology evidence="1">Multi-pass membrane protein</topology>
    </subcellularLocation>
</comment>
<dbReference type="AlphaFoldDB" id="A0A165DYN4"/>
<dbReference type="InterPro" id="IPR006696">
    <property type="entry name" value="DUF423"/>
</dbReference>
<dbReference type="FunCoup" id="A0A165DYN4">
    <property type="interactions" value="50"/>
</dbReference>
<keyword evidence="3 5" id="KW-1133">Transmembrane helix</keyword>
<sequence length="135" mass="13919">MPTASTPLLPSLPSSFPNSRLLWKTGAILAGVGMLFGAFGAHGLKKRQGITPENINAWATASHYAIFNGLGLLLVSLHPRFATHKFAGPAIAAGGVVFSGSIIALVLAGDKLRWMGPITPLGGSLMIAGYIALAL</sequence>
<dbReference type="PANTHER" id="PTHR43461:SF1">
    <property type="entry name" value="TRANSMEMBRANE PROTEIN 256"/>
    <property type="match status" value="1"/>
</dbReference>
<name>A0A165DYN4_9APHY</name>
<evidence type="ECO:0000313" key="6">
    <source>
        <dbReference type="EMBL" id="KZT05897.1"/>
    </source>
</evidence>
<evidence type="ECO:0000256" key="2">
    <source>
        <dbReference type="ARBA" id="ARBA00022692"/>
    </source>
</evidence>
<keyword evidence="7" id="KW-1185">Reference proteome</keyword>
<feature type="transmembrane region" description="Helical" evidence="5">
    <location>
        <begin position="114"/>
        <end position="133"/>
    </location>
</feature>
<evidence type="ECO:0000256" key="4">
    <source>
        <dbReference type="ARBA" id="ARBA00023136"/>
    </source>
</evidence>
<dbReference type="Pfam" id="PF04241">
    <property type="entry name" value="DUF423"/>
    <property type="match status" value="1"/>
</dbReference>